<dbReference type="AlphaFoldDB" id="A0AAE1KUL1"/>
<evidence type="ECO:0000313" key="2">
    <source>
        <dbReference type="Proteomes" id="UP001286313"/>
    </source>
</evidence>
<name>A0AAE1KUL1_PETCI</name>
<accession>A0AAE1KUL1</accession>
<reference evidence="1" key="1">
    <citation type="submission" date="2023-10" db="EMBL/GenBank/DDBJ databases">
        <title>Genome assemblies of two species of porcelain crab, Petrolisthes cinctipes and Petrolisthes manimaculis (Anomura: Porcellanidae).</title>
        <authorList>
            <person name="Angst P."/>
        </authorList>
    </citation>
    <scope>NUCLEOTIDE SEQUENCE</scope>
    <source>
        <strain evidence="1">PB745_01</strain>
        <tissue evidence="1">Gill</tissue>
    </source>
</reference>
<organism evidence="1 2">
    <name type="scientific">Petrolisthes cinctipes</name>
    <name type="common">Flat porcelain crab</name>
    <dbReference type="NCBI Taxonomy" id="88211"/>
    <lineage>
        <taxon>Eukaryota</taxon>
        <taxon>Metazoa</taxon>
        <taxon>Ecdysozoa</taxon>
        <taxon>Arthropoda</taxon>
        <taxon>Crustacea</taxon>
        <taxon>Multicrustacea</taxon>
        <taxon>Malacostraca</taxon>
        <taxon>Eumalacostraca</taxon>
        <taxon>Eucarida</taxon>
        <taxon>Decapoda</taxon>
        <taxon>Pleocyemata</taxon>
        <taxon>Anomura</taxon>
        <taxon>Galatheoidea</taxon>
        <taxon>Porcellanidae</taxon>
        <taxon>Petrolisthes</taxon>
    </lineage>
</organism>
<comment type="caution">
    <text evidence="1">The sequence shown here is derived from an EMBL/GenBank/DDBJ whole genome shotgun (WGS) entry which is preliminary data.</text>
</comment>
<gene>
    <name evidence="1" type="ORF">Pcinc_010345</name>
</gene>
<evidence type="ECO:0000313" key="1">
    <source>
        <dbReference type="EMBL" id="KAK3885429.1"/>
    </source>
</evidence>
<dbReference type="Proteomes" id="UP001286313">
    <property type="component" value="Unassembled WGS sequence"/>
</dbReference>
<proteinExistence type="predicted"/>
<protein>
    <submittedName>
        <fullName evidence="1">Uncharacterized protein</fullName>
    </submittedName>
</protein>
<sequence length="140" mass="15667">MKQRLLDVALKRRRTEPLLTTSVKPSNVQKLDDTTIYVKTEKGDTRYDVDLQLGLCDCHYVKPAPCASTSNAAKECVADLVNADRENSFDDFVVSLPNHSSSRPTTDNKQEIIQLLSEAFERFSDDLSSSAVTVMAKQLR</sequence>
<keyword evidence="2" id="KW-1185">Reference proteome</keyword>
<dbReference type="EMBL" id="JAWQEG010000799">
    <property type="protein sequence ID" value="KAK3885429.1"/>
    <property type="molecule type" value="Genomic_DNA"/>
</dbReference>